<gene>
    <name evidence="5" type="ORF">NFC73_06645</name>
</gene>
<comment type="caution">
    <text evidence="5">The sequence shown here is derived from an EMBL/GenBank/DDBJ whole genome shotgun (WGS) entry which is preliminary data.</text>
</comment>
<dbReference type="RefSeq" id="WP_254748696.1">
    <property type="nucleotide sequence ID" value="NZ_JANCLV010000003.1"/>
</dbReference>
<reference evidence="5 6" key="1">
    <citation type="submission" date="2022-06" db="EMBL/GenBank/DDBJ databases">
        <title>Pseudarthrobacter sp. strain RMG13 Genome sequencing and assembly.</title>
        <authorList>
            <person name="Kim I."/>
        </authorList>
    </citation>
    <scope>NUCLEOTIDE SEQUENCE [LARGE SCALE GENOMIC DNA]</scope>
    <source>
        <strain evidence="5 6">RMG13</strain>
    </source>
</reference>
<dbReference type="Proteomes" id="UP001524318">
    <property type="component" value="Unassembled WGS sequence"/>
</dbReference>
<evidence type="ECO:0000256" key="3">
    <source>
        <dbReference type="RuleBase" id="RU003616"/>
    </source>
</evidence>
<evidence type="ECO:0000313" key="6">
    <source>
        <dbReference type="Proteomes" id="UP001524318"/>
    </source>
</evidence>
<accession>A0ABT1LNL9</accession>
<dbReference type="Pfam" id="PF00011">
    <property type="entry name" value="HSP20"/>
    <property type="match status" value="1"/>
</dbReference>
<keyword evidence="1" id="KW-0346">Stress response</keyword>
<name>A0ABT1LNL9_9MICC</name>
<comment type="similarity">
    <text evidence="2 3">Belongs to the small heat shock protein (HSP20) family.</text>
</comment>
<dbReference type="InterPro" id="IPR008978">
    <property type="entry name" value="HSP20-like_chaperone"/>
</dbReference>
<evidence type="ECO:0000313" key="5">
    <source>
        <dbReference type="EMBL" id="MCP8999416.1"/>
    </source>
</evidence>
<dbReference type="InterPro" id="IPR002068">
    <property type="entry name" value="A-crystallin/Hsp20_dom"/>
</dbReference>
<protein>
    <submittedName>
        <fullName evidence="5">Hsp20/alpha crystallin family protein</fullName>
    </submittedName>
</protein>
<proteinExistence type="inferred from homology"/>
<dbReference type="CDD" id="cd06464">
    <property type="entry name" value="ACD_sHsps-like"/>
    <property type="match status" value="1"/>
</dbReference>
<dbReference type="PROSITE" id="PS01031">
    <property type="entry name" value="SHSP"/>
    <property type="match status" value="1"/>
</dbReference>
<feature type="domain" description="SHSP" evidence="4">
    <location>
        <begin position="37"/>
        <end position="153"/>
    </location>
</feature>
<evidence type="ECO:0000256" key="2">
    <source>
        <dbReference type="PROSITE-ProRule" id="PRU00285"/>
    </source>
</evidence>
<keyword evidence="6" id="KW-1185">Reference proteome</keyword>
<dbReference type="EMBL" id="JANCLV010000003">
    <property type="protein sequence ID" value="MCP8999416.1"/>
    <property type="molecule type" value="Genomic_DNA"/>
</dbReference>
<evidence type="ECO:0000259" key="4">
    <source>
        <dbReference type="PROSITE" id="PS01031"/>
    </source>
</evidence>
<dbReference type="PANTHER" id="PTHR46733">
    <property type="entry name" value="26.5 KDA HEAT SHOCK PROTEIN, MITOCHONDRIAL"/>
    <property type="match status" value="1"/>
</dbReference>
<organism evidence="5 6">
    <name type="scientific">Pseudarthrobacter humi</name>
    <dbReference type="NCBI Taxonomy" id="2952523"/>
    <lineage>
        <taxon>Bacteria</taxon>
        <taxon>Bacillati</taxon>
        <taxon>Actinomycetota</taxon>
        <taxon>Actinomycetes</taxon>
        <taxon>Micrococcales</taxon>
        <taxon>Micrococcaceae</taxon>
        <taxon>Pseudarthrobacter</taxon>
    </lineage>
</organism>
<dbReference type="InterPro" id="IPR044587">
    <property type="entry name" value="HSP21-like"/>
</dbReference>
<dbReference type="SUPFAM" id="SSF49764">
    <property type="entry name" value="HSP20-like chaperones"/>
    <property type="match status" value="1"/>
</dbReference>
<dbReference type="Gene3D" id="2.60.40.790">
    <property type="match status" value="1"/>
</dbReference>
<evidence type="ECO:0000256" key="1">
    <source>
        <dbReference type="ARBA" id="ARBA00023016"/>
    </source>
</evidence>
<dbReference type="PANTHER" id="PTHR46733:SF4">
    <property type="entry name" value="HEAT SHOCK PROTEIN 21, CHLOROPLASTIC"/>
    <property type="match status" value="1"/>
</dbReference>
<sequence length="155" mass="17523">MSDLLKWSPFASSRRTSPFHTVLTSPSELLDAMERMFATTEGPAPIRVEEFVDGKTLVVRAEMPGVDPDKDVEVTMDDGFLRIRAERQEKEEHKDNGRYRSEFRYGSFSRNIPLPDGVKEEDIKASYTNGVLEVRAPLPDDALPTEPKKLPITRG</sequence>